<evidence type="ECO:0000256" key="2">
    <source>
        <dbReference type="HAMAP-Rule" id="MF_00634"/>
    </source>
</evidence>
<dbReference type="eggNOG" id="COG1872">
    <property type="taxonomic scope" value="Bacteria"/>
</dbReference>
<gene>
    <name evidence="3" type="ordered locus">Saro_0071</name>
</gene>
<dbReference type="PANTHER" id="PTHR13420:SF7">
    <property type="entry name" value="UPF0235 PROTEIN C15ORF40"/>
    <property type="match status" value="1"/>
</dbReference>
<sequence length="95" mass="10005">MARPRADLPPAAALLALADPEGRLAVRVTPGAKSEGIEIDGGRVLVKVRAKPEDGKATAAVQELLARALGLAPSKVEMLRGATSREKLFRIPREA</sequence>
<evidence type="ECO:0000256" key="1">
    <source>
        <dbReference type="ARBA" id="ARBA00010364"/>
    </source>
</evidence>
<dbReference type="AlphaFoldDB" id="Q2GCA3"/>
<dbReference type="NCBIfam" id="TIGR00251">
    <property type="entry name" value="DUF167 family protein"/>
    <property type="match status" value="1"/>
</dbReference>
<proteinExistence type="inferred from homology"/>
<dbReference type="GO" id="GO:0005737">
    <property type="term" value="C:cytoplasm"/>
    <property type="evidence" value="ECO:0007669"/>
    <property type="project" value="TreeGrafter"/>
</dbReference>
<reference evidence="4" key="1">
    <citation type="submission" date="2006-01" db="EMBL/GenBank/DDBJ databases">
        <title>Complete sequence of Novosphingobium aromaticivorans DSM 12444.</title>
        <authorList>
            <consortium name="US DOE Joint Genome Institute"/>
            <person name="Copeland A."/>
            <person name="Lucas S."/>
            <person name="Lapidus A."/>
            <person name="Barry K."/>
            <person name="Detter J.C."/>
            <person name="Glavina T."/>
            <person name="Hammon N."/>
            <person name="Israni S."/>
            <person name="Pitluck S."/>
            <person name="Chain P."/>
            <person name="Malfatti S."/>
            <person name="Shin M."/>
            <person name="Vergez L."/>
            <person name="Schmutz J."/>
            <person name="Larimer F."/>
            <person name="Land M."/>
            <person name="Kyrpides N."/>
            <person name="Ivanova N."/>
            <person name="Fredrickson J."/>
            <person name="Balkwill D."/>
            <person name="Romine M.F."/>
            <person name="Richardson P."/>
        </authorList>
    </citation>
    <scope>NUCLEOTIDE SEQUENCE [LARGE SCALE GENOMIC DNA]</scope>
    <source>
        <strain evidence="4">ATCC 700278 / DSM 12444 / CCUG 56034 / CIP 105152 / NBRC 16084 / F199</strain>
    </source>
</reference>
<dbReference type="InterPro" id="IPR036591">
    <property type="entry name" value="YggU-like_sf"/>
</dbReference>
<accession>Q2GCA3</accession>
<dbReference type="EMBL" id="CP000248">
    <property type="protein sequence ID" value="ABD24520.1"/>
    <property type="molecule type" value="Genomic_DNA"/>
</dbReference>
<protein>
    <recommendedName>
        <fullName evidence="2">UPF0235 protein Saro_0071</fullName>
    </recommendedName>
</protein>
<comment type="similarity">
    <text evidence="1 2">Belongs to the UPF0235 family.</text>
</comment>
<keyword evidence="4" id="KW-1185">Reference proteome</keyword>
<dbReference type="InterPro" id="IPR003746">
    <property type="entry name" value="DUF167"/>
</dbReference>
<dbReference type="Gene3D" id="3.30.1200.10">
    <property type="entry name" value="YggU-like"/>
    <property type="match status" value="1"/>
</dbReference>
<dbReference type="Proteomes" id="UP000009134">
    <property type="component" value="Chromosome"/>
</dbReference>
<evidence type="ECO:0000313" key="3">
    <source>
        <dbReference type="EMBL" id="ABD24520.1"/>
    </source>
</evidence>
<evidence type="ECO:0000313" key="4">
    <source>
        <dbReference type="Proteomes" id="UP000009134"/>
    </source>
</evidence>
<dbReference type="RefSeq" id="WP_011443734.1">
    <property type="nucleotide sequence ID" value="NC_007794.1"/>
</dbReference>
<dbReference type="SMART" id="SM01152">
    <property type="entry name" value="DUF167"/>
    <property type="match status" value="1"/>
</dbReference>
<organism evidence="3 4">
    <name type="scientific">Novosphingobium aromaticivorans (strain ATCC 700278 / DSM 12444 / CCUG 56034 / CIP 105152 / NBRC 16084 / F199)</name>
    <dbReference type="NCBI Taxonomy" id="279238"/>
    <lineage>
        <taxon>Bacteria</taxon>
        <taxon>Pseudomonadati</taxon>
        <taxon>Pseudomonadota</taxon>
        <taxon>Alphaproteobacteria</taxon>
        <taxon>Sphingomonadales</taxon>
        <taxon>Sphingomonadaceae</taxon>
        <taxon>Novosphingobium</taxon>
    </lineage>
</organism>
<dbReference type="SUPFAM" id="SSF69786">
    <property type="entry name" value="YggU-like"/>
    <property type="match status" value="1"/>
</dbReference>
<dbReference type="PANTHER" id="PTHR13420">
    <property type="entry name" value="UPF0235 PROTEIN C15ORF40"/>
    <property type="match status" value="1"/>
</dbReference>
<dbReference type="HOGENOM" id="CLU_130694_3_2_5"/>
<dbReference type="KEGG" id="nar:Saro_0071"/>
<dbReference type="STRING" id="279238.Saro_0071"/>
<dbReference type="Pfam" id="PF02594">
    <property type="entry name" value="DUF167"/>
    <property type="match status" value="1"/>
</dbReference>
<name>Q2GCA3_NOVAD</name>
<dbReference type="HAMAP" id="MF_00634">
    <property type="entry name" value="UPF0235"/>
    <property type="match status" value="1"/>
</dbReference>